<comment type="subcellular location">
    <subcellularLocation>
        <location evidence="1">Cell membrane</location>
        <topology evidence="1">Single-pass membrane protein</topology>
    </subcellularLocation>
</comment>
<dbReference type="Pfam" id="PF04024">
    <property type="entry name" value="PspC"/>
    <property type="match status" value="1"/>
</dbReference>
<reference evidence="8" key="2">
    <citation type="submission" date="2021-04" db="EMBL/GenBank/DDBJ databases">
        <authorList>
            <person name="Gilroy R."/>
        </authorList>
    </citation>
    <scope>NUCLEOTIDE SEQUENCE</scope>
    <source>
        <strain evidence="8">ChiHjej11B10-19426</strain>
    </source>
</reference>
<feature type="transmembrane region" description="Helical" evidence="6">
    <location>
        <begin position="34"/>
        <end position="61"/>
    </location>
</feature>
<evidence type="ECO:0000256" key="4">
    <source>
        <dbReference type="ARBA" id="ARBA00022989"/>
    </source>
</evidence>
<evidence type="ECO:0000313" key="8">
    <source>
        <dbReference type="EMBL" id="HIZ15399.1"/>
    </source>
</evidence>
<evidence type="ECO:0000256" key="3">
    <source>
        <dbReference type="ARBA" id="ARBA00022692"/>
    </source>
</evidence>
<evidence type="ECO:0000256" key="6">
    <source>
        <dbReference type="SAM" id="Phobius"/>
    </source>
</evidence>
<dbReference type="PANTHER" id="PTHR33885:SF3">
    <property type="entry name" value="PHAGE SHOCK PROTEIN C"/>
    <property type="match status" value="1"/>
</dbReference>
<dbReference type="Proteomes" id="UP000824014">
    <property type="component" value="Unassembled WGS sequence"/>
</dbReference>
<evidence type="ECO:0000256" key="1">
    <source>
        <dbReference type="ARBA" id="ARBA00004162"/>
    </source>
</evidence>
<dbReference type="PANTHER" id="PTHR33885">
    <property type="entry name" value="PHAGE SHOCK PROTEIN C"/>
    <property type="match status" value="1"/>
</dbReference>
<reference evidence="8" key="1">
    <citation type="journal article" date="2021" name="PeerJ">
        <title>Extensive microbial diversity within the chicken gut microbiome revealed by metagenomics and culture.</title>
        <authorList>
            <person name="Gilroy R."/>
            <person name="Ravi A."/>
            <person name="Getino M."/>
            <person name="Pursley I."/>
            <person name="Horton D.L."/>
            <person name="Alikhan N.F."/>
            <person name="Baker D."/>
            <person name="Gharbi K."/>
            <person name="Hall N."/>
            <person name="Watson M."/>
            <person name="Adriaenssens E.M."/>
            <person name="Foster-Nyarko E."/>
            <person name="Jarju S."/>
            <person name="Secka A."/>
            <person name="Antonio M."/>
            <person name="Oren A."/>
            <person name="Chaudhuri R.R."/>
            <person name="La Ragione R."/>
            <person name="Hildebrand F."/>
            <person name="Pallen M.J."/>
        </authorList>
    </citation>
    <scope>NUCLEOTIDE SEQUENCE</scope>
    <source>
        <strain evidence="8">ChiHjej11B10-19426</strain>
    </source>
</reference>
<accession>A0A9D2DEF2</accession>
<protein>
    <submittedName>
        <fullName evidence="8">PspC domain-containing protein</fullName>
    </submittedName>
</protein>
<dbReference type="AlphaFoldDB" id="A0A9D2DEF2"/>
<evidence type="ECO:0000259" key="7">
    <source>
        <dbReference type="Pfam" id="PF04024"/>
    </source>
</evidence>
<evidence type="ECO:0000313" key="9">
    <source>
        <dbReference type="Proteomes" id="UP000824014"/>
    </source>
</evidence>
<sequence>MNDNRSTKRLYRSKNRIIGGVCQGLADYFNVDVVLVRIIALFALFCLSAGFWVYLVLWIVVPVQRSLPSGGGRYYDGGR</sequence>
<keyword evidence="2" id="KW-1003">Cell membrane</keyword>
<evidence type="ECO:0000256" key="2">
    <source>
        <dbReference type="ARBA" id="ARBA00022475"/>
    </source>
</evidence>
<evidence type="ECO:0000256" key="5">
    <source>
        <dbReference type="ARBA" id="ARBA00023136"/>
    </source>
</evidence>
<dbReference type="EMBL" id="DXCC01000017">
    <property type="protein sequence ID" value="HIZ15399.1"/>
    <property type="molecule type" value="Genomic_DNA"/>
</dbReference>
<dbReference type="GO" id="GO:0005886">
    <property type="term" value="C:plasma membrane"/>
    <property type="evidence" value="ECO:0007669"/>
    <property type="project" value="UniProtKB-SubCell"/>
</dbReference>
<keyword evidence="5 6" id="KW-0472">Membrane</keyword>
<feature type="domain" description="Phage shock protein PspC N-terminal" evidence="7">
    <location>
        <begin position="8"/>
        <end position="63"/>
    </location>
</feature>
<dbReference type="InterPro" id="IPR007168">
    <property type="entry name" value="Phageshock_PspC_N"/>
</dbReference>
<proteinExistence type="predicted"/>
<organism evidence="8 9">
    <name type="scientific">Candidatus Tidjanibacter faecipullorum</name>
    <dbReference type="NCBI Taxonomy" id="2838766"/>
    <lineage>
        <taxon>Bacteria</taxon>
        <taxon>Pseudomonadati</taxon>
        <taxon>Bacteroidota</taxon>
        <taxon>Bacteroidia</taxon>
        <taxon>Bacteroidales</taxon>
        <taxon>Rikenellaceae</taxon>
        <taxon>Tidjanibacter</taxon>
    </lineage>
</organism>
<dbReference type="InterPro" id="IPR052027">
    <property type="entry name" value="PspC"/>
</dbReference>
<keyword evidence="4 6" id="KW-1133">Transmembrane helix</keyword>
<name>A0A9D2DEF2_9BACT</name>
<keyword evidence="3 6" id="KW-0812">Transmembrane</keyword>
<comment type="caution">
    <text evidence="8">The sequence shown here is derived from an EMBL/GenBank/DDBJ whole genome shotgun (WGS) entry which is preliminary data.</text>
</comment>
<gene>
    <name evidence="8" type="ORF">H9816_05770</name>
</gene>